<reference evidence="1 2" key="1">
    <citation type="journal article" date="2012" name="PLoS Pathog.">
        <title>The genome of the obligate intracellular parasite Trachipleistophora hominis: new insights into microsporidian genome dynamics and reductive evolution.</title>
        <authorList>
            <person name="Heinz E."/>
            <person name="Williams T.A."/>
            <person name="Nakjang S."/>
            <person name="Noel C.J."/>
            <person name="Swan D.C."/>
            <person name="Goldberg A.V."/>
            <person name="Harris S.R."/>
            <person name="Weinmaier T."/>
            <person name="Markert S."/>
            <person name="Becher D."/>
            <person name="Bernhardt J."/>
            <person name="Dagan T."/>
            <person name="Hacker C."/>
            <person name="Lucocq J.M."/>
            <person name="Schweder T."/>
            <person name="Rattei T."/>
            <person name="Hall N."/>
            <person name="Hirt R.P."/>
            <person name="Embley T.M."/>
        </authorList>
    </citation>
    <scope>NUCLEOTIDE SEQUENCE [LARGE SCALE GENOMIC DNA]</scope>
</reference>
<dbReference type="AlphaFoldDB" id="L7JTX5"/>
<evidence type="ECO:0000313" key="1">
    <source>
        <dbReference type="EMBL" id="ELQ74874.1"/>
    </source>
</evidence>
<dbReference type="OMA" id="HEEHIIF"/>
<name>L7JTX5_TRAHO</name>
<sequence length="169" mass="19938">MLLNLSKYVDATFKFILIVKQGAENAHEEHIIFDNLEDTGLESYLNACYEEQALHSLVHDMKNLKSEHCCFGTNNDLNISSDCSSFYFNSFCGFEKIHYENYRDWLRNENTQYKVIRVPFTKLFLEKIIKLSEFHIPNFTSEEKNTIKEVLNYDNQKNKLLELIMQSIS</sequence>
<dbReference type="Proteomes" id="UP000011185">
    <property type="component" value="Unassembled WGS sequence"/>
</dbReference>
<evidence type="ECO:0000313" key="2">
    <source>
        <dbReference type="Proteomes" id="UP000011185"/>
    </source>
</evidence>
<dbReference type="EMBL" id="JH994010">
    <property type="protein sequence ID" value="ELQ74874.1"/>
    <property type="molecule type" value="Genomic_DNA"/>
</dbReference>
<dbReference type="VEuPathDB" id="MicrosporidiaDB:THOM_2181"/>
<dbReference type="InParanoid" id="L7JTX5"/>
<accession>L7JTX5</accession>
<gene>
    <name evidence="1" type="ORF">THOM_2181</name>
</gene>
<proteinExistence type="predicted"/>
<dbReference type="HOGENOM" id="CLU_1579612_0_0_1"/>
<organism evidence="1 2">
    <name type="scientific">Trachipleistophora hominis</name>
    <name type="common">Microsporidian parasite</name>
    <dbReference type="NCBI Taxonomy" id="72359"/>
    <lineage>
        <taxon>Eukaryota</taxon>
        <taxon>Fungi</taxon>
        <taxon>Fungi incertae sedis</taxon>
        <taxon>Microsporidia</taxon>
        <taxon>Pleistophoridae</taxon>
        <taxon>Trachipleistophora</taxon>
    </lineage>
</organism>
<protein>
    <submittedName>
        <fullName evidence="1">Putative LRR containing protein</fullName>
    </submittedName>
</protein>
<keyword evidence="2" id="KW-1185">Reference proteome</keyword>